<dbReference type="InterPro" id="IPR004437">
    <property type="entry name" value="ParB/RepB/Spo0J"/>
</dbReference>
<sequence length="302" mass="33970">MSRKPSPMDPFLARALSALEEMEGKPVQAGGRVLPLEALVPSAQPRRRFENLEALAESIREKGVLQPLLVRPLGDGKYAIVAGERRYRAARMAGLSEVPVRVVELSEKEARLLALVENLQRDDLNPYEETIGVLALLSEDLGRSVEEVVGLLERMRKEKRGVVAHNVVGSPEAQRVEEVFRALGRMSWESFVQHRLPLLSLPEDLRAALEEGAIPYTAALELKKVKDEPSRKALLEEARAGLSLRELKARVREVLRKEKAPKPWHREVVAKLARLDLEALPPERRERVEGLLSELRRVLEEA</sequence>
<dbReference type="Pfam" id="PF02195">
    <property type="entry name" value="ParB_N"/>
    <property type="match status" value="1"/>
</dbReference>
<comment type="similarity">
    <text evidence="1">Belongs to the ParB family.</text>
</comment>
<reference evidence="5" key="1">
    <citation type="submission" date="2016-10" db="EMBL/GenBank/DDBJ databases">
        <authorList>
            <person name="Varghese N."/>
            <person name="Submissions S."/>
        </authorList>
    </citation>
    <scope>NUCLEOTIDE SEQUENCE [LARGE SCALE GENOMIC DNA]</scope>
    <source>
        <strain evidence="5">CGMCC 1.6992</strain>
    </source>
</reference>
<proteinExistence type="inferred from homology"/>
<evidence type="ECO:0000256" key="1">
    <source>
        <dbReference type="ARBA" id="ARBA00006295"/>
    </source>
</evidence>
<dbReference type="EMBL" id="FNBC01000014">
    <property type="protein sequence ID" value="SDE88530.1"/>
    <property type="molecule type" value="Genomic_DNA"/>
</dbReference>
<dbReference type="RefSeq" id="WP_176758159.1">
    <property type="nucleotide sequence ID" value="NZ_FNBC01000014.1"/>
</dbReference>
<feature type="domain" description="ParB-like N-terminal" evidence="3">
    <location>
        <begin position="32"/>
        <end position="119"/>
    </location>
</feature>
<dbReference type="GO" id="GO:0005694">
    <property type="term" value="C:chromosome"/>
    <property type="evidence" value="ECO:0007669"/>
    <property type="project" value="TreeGrafter"/>
</dbReference>
<dbReference type="GO" id="GO:0003677">
    <property type="term" value="F:DNA binding"/>
    <property type="evidence" value="ECO:0007669"/>
    <property type="project" value="UniProtKB-KW"/>
</dbReference>
<dbReference type="SUPFAM" id="SSF109709">
    <property type="entry name" value="KorB DNA-binding domain-like"/>
    <property type="match status" value="1"/>
</dbReference>
<dbReference type="InterPro" id="IPR003115">
    <property type="entry name" value="ParB_N"/>
</dbReference>
<dbReference type="AlphaFoldDB" id="A0A1G7GK73"/>
<dbReference type="InterPro" id="IPR050336">
    <property type="entry name" value="Chromosome_partition/occlusion"/>
</dbReference>
<gene>
    <name evidence="4" type="ORF">SAMN04488243_11460</name>
</gene>
<dbReference type="NCBIfam" id="TIGR00180">
    <property type="entry name" value="parB_part"/>
    <property type="match status" value="1"/>
</dbReference>
<keyword evidence="5" id="KW-1185">Reference proteome</keyword>
<dbReference type="STRING" id="482827.SAMN04488243_11460"/>
<dbReference type="PANTHER" id="PTHR33375">
    <property type="entry name" value="CHROMOSOME-PARTITIONING PROTEIN PARB-RELATED"/>
    <property type="match status" value="1"/>
</dbReference>
<dbReference type="SMART" id="SM00470">
    <property type="entry name" value="ParB"/>
    <property type="match status" value="1"/>
</dbReference>
<dbReference type="InterPro" id="IPR036086">
    <property type="entry name" value="ParB/Sulfiredoxin_sf"/>
</dbReference>
<dbReference type="CDD" id="cd16393">
    <property type="entry name" value="SPO0J_N"/>
    <property type="match status" value="1"/>
</dbReference>
<dbReference type="PANTHER" id="PTHR33375:SF7">
    <property type="entry name" value="CHROMOSOME 2-PARTITIONING PROTEIN PARB-RELATED"/>
    <property type="match status" value="1"/>
</dbReference>
<evidence type="ECO:0000256" key="2">
    <source>
        <dbReference type="ARBA" id="ARBA00023125"/>
    </source>
</evidence>
<accession>A0A1G7GK73</accession>
<dbReference type="FunFam" id="3.90.1530.30:FF:000001">
    <property type="entry name" value="Chromosome partitioning protein ParB"/>
    <property type="match status" value="1"/>
</dbReference>
<protein>
    <submittedName>
        <fullName evidence="4">ParB family protein</fullName>
    </submittedName>
</protein>
<evidence type="ECO:0000313" key="4">
    <source>
        <dbReference type="EMBL" id="SDE88530.1"/>
    </source>
</evidence>
<dbReference type="SUPFAM" id="SSF110849">
    <property type="entry name" value="ParB/Sulfiredoxin"/>
    <property type="match status" value="1"/>
</dbReference>
<evidence type="ECO:0000259" key="3">
    <source>
        <dbReference type="SMART" id="SM00470"/>
    </source>
</evidence>
<dbReference type="GO" id="GO:0007059">
    <property type="term" value="P:chromosome segregation"/>
    <property type="evidence" value="ECO:0007669"/>
    <property type="project" value="TreeGrafter"/>
</dbReference>
<dbReference type="Gene3D" id="3.90.1530.30">
    <property type="match status" value="1"/>
</dbReference>
<name>A0A1G7GK73_9DEIN</name>
<organism evidence="4 5">
    <name type="scientific">Thermus arciformis</name>
    <dbReference type="NCBI Taxonomy" id="482827"/>
    <lineage>
        <taxon>Bacteria</taxon>
        <taxon>Thermotogati</taxon>
        <taxon>Deinococcota</taxon>
        <taxon>Deinococci</taxon>
        <taxon>Thermales</taxon>
        <taxon>Thermaceae</taxon>
        <taxon>Thermus</taxon>
    </lineage>
</organism>
<evidence type="ECO:0000313" key="5">
    <source>
        <dbReference type="Proteomes" id="UP000199446"/>
    </source>
</evidence>
<dbReference type="Proteomes" id="UP000199446">
    <property type="component" value="Unassembled WGS sequence"/>
</dbReference>
<keyword evidence="2" id="KW-0238">DNA-binding</keyword>
<dbReference type="Gene3D" id="1.10.10.2830">
    <property type="match status" value="1"/>
</dbReference>